<keyword evidence="1" id="KW-0812">Transmembrane</keyword>
<reference evidence="4 5" key="1">
    <citation type="submission" date="2018-06" db="EMBL/GenBank/DDBJ databases">
        <title>Genome conservation of Clostridium tetani.</title>
        <authorList>
            <person name="Bruggemann H."/>
            <person name="Popoff M.R."/>
        </authorList>
    </citation>
    <scope>NUCLEOTIDE SEQUENCE [LARGE SCALE GENOMIC DNA]</scope>
    <source>
        <strain evidence="4 5">2017.061</strain>
    </source>
</reference>
<evidence type="ECO:0000256" key="1">
    <source>
        <dbReference type="SAM" id="Phobius"/>
    </source>
</evidence>
<dbReference type="InterPro" id="IPR002035">
    <property type="entry name" value="VWF_A"/>
</dbReference>
<dbReference type="CDD" id="cd00198">
    <property type="entry name" value="vWFA"/>
    <property type="match status" value="2"/>
</dbReference>
<evidence type="ECO:0000313" key="3">
    <source>
        <dbReference type="EMBL" id="BDR80338.1"/>
    </source>
</evidence>
<evidence type="ECO:0000259" key="2">
    <source>
        <dbReference type="PROSITE" id="PS50234"/>
    </source>
</evidence>
<dbReference type="AlphaFoldDB" id="A0A4V1LEG4"/>
<dbReference type="Proteomes" id="UP001321763">
    <property type="component" value="Chromosome"/>
</dbReference>
<evidence type="ECO:0000313" key="6">
    <source>
        <dbReference type="Proteomes" id="UP001321763"/>
    </source>
</evidence>
<dbReference type="Gene3D" id="3.40.50.880">
    <property type="match status" value="1"/>
</dbReference>
<keyword evidence="1" id="KW-1133">Transmembrane helix</keyword>
<gene>
    <name evidence="4" type="ORF">DP130_11380</name>
    <name evidence="3" type="ORF">K234311028_05840</name>
</gene>
<sequence length="842" mass="96528">MGINMNFNTQILIIFIFVILYFIYEAFKNRKLWSKKKTIYWGITRTLIILLLFLSAINFEFNLKNRDITTIFLVDKSLSANKYEKEIEEYVNYQIDNKSKKDKVAVMTFGGDIAIELPLTNEKEKVKFSADINKNFTDIEKAVDFSINYFPKNNNRRLVIITDKKENSGNIKKIKNKIKKENINLIIKEVKNNLEQDAQLEKVIIPKNIYKSGNIAVKVKVYSNYKDIGNLYIHLNNKKILQKNISIKEGENEFEFNLPIKDENKILLKAEIDFPKDKNTLNNVYTLEKNLSKDPKILLIGDKNEELENIYRLLKNLNIDSQKYFSNEVSGDVNFLSDFNEIILVNTDYKNLPKDFDTNLEKVVKEFGSGLMAIGGENSFALGSYENTKFEELLPVSCNMKNKRKQGDVGIVLLIDCSGSMDDESGGVKKIELAKQGAIETIKALESEDYIGILGFSDTIDWVVPFQKAENKEKLIKEVGKLKPKGGTLIIPGLIEGVKTLSSAKTKVKHMILLTDGQAEKNGFDKYLENMKKNNMTLSTVGLGEDSDREVLTHLSDFTGGRKYFSNDFKSVPIIFAKETRISQKKYINNEVFIPKEIQNDFNKEGNKLPQLRGYMGTGIKQGANLILESPKEDPILATWNYGIGKVGVWTSDLNGKWSADWISWQGFEKYWSSIINDLLKNNNGELMDVEINRTGGNVEILGNIKKHIKNGDLECIAIGPNNKEEKITMFIEEKNKFKGNFSLNNVGKYKFFINLKEEEQILNRVEEGVYLDYSPEHAIENNNYNLDEILLECNGKYLSGNENVFNKNIVNRNISYINLDFILLPLAFLIFLIDIFLRFNY</sequence>
<dbReference type="EMBL" id="AP026818">
    <property type="protein sequence ID" value="BDR80338.1"/>
    <property type="molecule type" value="Genomic_DNA"/>
</dbReference>
<dbReference type="InterPro" id="IPR036465">
    <property type="entry name" value="vWFA_dom_sf"/>
</dbReference>
<name>A0A4V1LEG4_CLOTA</name>
<dbReference type="Proteomes" id="UP000290921">
    <property type="component" value="Unassembled WGS sequence"/>
</dbReference>
<keyword evidence="1" id="KW-0472">Membrane</keyword>
<feature type="domain" description="VWFA" evidence="2">
    <location>
        <begin position="410"/>
        <end position="592"/>
    </location>
</feature>
<evidence type="ECO:0000313" key="5">
    <source>
        <dbReference type="Proteomes" id="UP000290921"/>
    </source>
</evidence>
<dbReference type="InterPro" id="IPR029062">
    <property type="entry name" value="Class_I_gatase-like"/>
</dbReference>
<accession>A0A4V1LEG4</accession>
<evidence type="ECO:0000313" key="4">
    <source>
        <dbReference type="EMBL" id="RXI46158.1"/>
    </source>
</evidence>
<reference evidence="3 6" key="2">
    <citation type="submission" date="2022-09" db="EMBL/GenBank/DDBJ databases">
        <title>complete genome sequences of Clostridium tetani str. KHSU-234311-028 isolated from soil.</title>
        <authorList>
            <person name="Sekizuka T."/>
            <person name="Shitada C."/>
            <person name="Takahashi M."/>
            <person name="Kuroda M."/>
        </authorList>
    </citation>
    <scope>NUCLEOTIDE SEQUENCE [LARGE SCALE GENOMIC DNA]</scope>
    <source>
        <strain evidence="3 6">KHSU-234311-028</strain>
    </source>
</reference>
<dbReference type="SUPFAM" id="SSF53300">
    <property type="entry name" value="vWA-like"/>
    <property type="match status" value="2"/>
</dbReference>
<protein>
    <submittedName>
        <fullName evidence="3">VWA domain-containing protein</fullName>
    </submittedName>
</protein>
<dbReference type="InterPro" id="IPR010768">
    <property type="entry name" value="GATase1-like"/>
</dbReference>
<dbReference type="PANTHER" id="PTHR37947:SF2">
    <property type="entry name" value="VON WILLEBRAND FACTOR TYPE A"/>
    <property type="match status" value="1"/>
</dbReference>
<dbReference type="PROSITE" id="PS50234">
    <property type="entry name" value="VWFA"/>
    <property type="match status" value="1"/>
</dbReference>
<dbReference type="SUPFAM" id="SSF52317">
    <property type="entry name" value="Class I glutamine amidotransferase-like"/>
    <property type="match status" value="1"/>
</dbReference>
<dbReference type="Pfam" id="PF13519">
    <property type="entry name" value="VWA_2"/>
    <property type="match status" value="1"/>
</dbReference>
<proteinExistence type="predicted"/>
<feature type="transmembrane region" description="Helical" evidence="1">
    <location>
        <begin position="817"/>
        <end position="838"/>
    </location>
</feature>
<feature type="transmembrane region" description="Helical" evidence="1">
    <location>
        <begin position="6"/>
        <end position="27"/>
    </location>
</feature>
<dbReference type="EMBL" id="QMAP01000011">
    <property type="protein sequence ID" value="RXI46158.1"/>
    <property type="molecule type" value="Genomic_DNA"/>
</dbReference>
<dbReference type="PANTHER" id="PTHR37947">
    <property type="entry name" value="BLL2462 PROTEIN"/>
    <property type="match status" value="1"/>
</dbReference>
<feature type="transmembrane region" description="Helical" evidence="1">
    <location>
        <begin position="39"/>
        <end position="59"/>
    </location>
</feature>
<dbReference type="Pfam" id="PF07090">
    <property type="entry name" value="GATase1_like"/>
    <property type="match status" value="1"/>
</dbReference>
<dbReference type="Gene3D" id="3.40.50.410">
    <property type="entry name" value="von Willebrand factor, type A domain"/>
    <property type="match status" value="2"/>
</dbReference>
<dbReference type="SMART" id="SM00327">
    <property type="entry name" value="VWA"/>
    <property type="match status" value="2"/>
</dbReference>
<dbReference type="Pfam" id="PF00092">
    <property type="entry name" value="VWA"/>
    <property type="match status" value="1"/>
</dbReference>
<organism evidence="4 5">
    <name type="scientific">Clostridium tetani</name>
    <dbReference type="NCBI Taxonomy" id="1513"/>
    <lineage>
        <taxon>Bacteria</taxon>
        <taxon>Bacillati</taxon>
        <taxon>Bacillota</taxon>
        <taxon>Clostridia</taxon>
        <taxon>Eubacteriales</taxon>
        <taxon>Clostridiaceae</taxon>
        <taxon>Clostridium</taxon>
    </lineage>
</organism>